<evidence type="ECO:0000313" key="3">
    <source>
        <dbReference type="Proteomes" id="UP000199361"/>
    </source>
</evidence>
<dbReference type="EMBL" id="FOHX01000003">
    <property type="protein sequence ID" value="SET49738.1"/>
    <property type="molecule type" value="Genomic_DNA"/>
</dbReference>
<name>A0A1I0EVT7_9ACTN</name>
<reference evidence="2 3" key="1">
    <citation type="submission" date="2016-10" db="EMBL/GenBank/DDBJ databases">
        <authorList>
            <person name="de Groot N.N."/>
        </authorList>
    </citation>
    <scope>NUCLEOTIDE SEQUENCE [LARGE SCALE GENOMIC DNA]</scope>
    <source>
        <strain evidence="2 3">CGMCC 4.5598</strain>
    </source>
</reference>
<evidence type="ECO:0000313" key="2">
    <source>
        <dbReference type="EMBL" id="SET49738.1"/>
    </source>
</evidence>
<sequence>MQREPITIAEAAERLDKPEPLVRCWASRYRGRRLLKVGKTVYYDWLDLCTIGRQIHIGQKVPPSPEERDELRAALKPAA</sequence>
<protein>
    <recommendedName>
        <fullName evidence="4">Helix-turn-helix domain-containing protein</fullName>
    </recommendedName>
</protein>
<gene>
    <name evidence="2" type="ORF">SAMN05421811_103228</name>
</gene>
<dbReference type="OrthoDB" id="3543263at2"/>
<proteinExistence type="predicted"/>
<dbReference type="STRING" id="568860.SAMN05421811_103228"/>
<accession>A0A1I0EVT7</accession>
<evidence type="ECO:0008006" key="4">
    <source>
        <dbReference type="Google" id="ProtNLM"/>
    </source>
</evidence>
<dbReference type="RefSeq" id="WP_091079461.1">
    <property type="nucleotide sequence ID" value="NZ_FOHX01000003.1"/>
</dbReference>
<dbReference type="Proteomes" id="UP000199361">
    <property type="component" value="Unassembled WGS sequence"/>
</dbReference>
<dbReference type="AlphaFoldDB" id="A0A1I0EVT7"/>
<keyword evidence="3" id="KW-1185">Reference proteome</keyword>
<organism evidence="2 3">
    <name type="scientific">Nonomuraea wenchangensis</name>
    <dbReference type="NCBI Taxonomy" id="568860"/>
    <lineage>
        <taxon>Bacteria</taxon>
        <taxon>Bacillati</taxon>
        <taxon>Actinomycetota</taxon>
        <taxon>Actinomycetes</taxon>
        <taxon>Streptosporangiales</taxon>
        <taxon>Streptosporangiaceae</taxon>
        <taxon>Nonomuraea</taxon>
    </lineage>
</organism>
<evidence type="ECO:0000256" key="1">
    <source>
        <dbReference type="SAM" id="MobiDB-lite"/>
    </source>
</evidence>
<feature type="region of interest" description="Disordered" evidence="1">
    <location>
        <begin position="60"/>
        <end position="79"/>
    </location>
</feature>